<evidence type="ECO:0000313" key="3">
    <source>
        <dbReference type="EMBL" id="CAJ1049955.1"/>
    </source>
</evidence>
<sequence>MAAVGAEVTGSPLFLSAGVVSFFILLLLLSIFLTALCSDCGRRSFELREPEDTNPSTLIRVVKLEEAMVARENPMISEIQNDEKEFKPAEKVPTVSTVSFNALRSHMGAPQSHQDIQTNGGAVIMTATTDCETSGDPNPDEEIMVDFTPWRSHLRAPHSHDVNNFTSANSANIYNNGRVASSPSTNHQSEFELDDALAAAEDDWNVDIKSVYARISKPGRMTTPTEHTPKEVQVTEIRGEESSPPLQERRLTTEG</sequence>
<keyword evidence="2" id="KW-0812">Transmembrane</keyword>
<gene>
    <name evidence="3" type="ORF">XNOV1_A018402</name>
</gene>
<feature type="region of interest" description="Disordered" evidence="1">
    <location>
        <begin position="219"/>
        <end position="255"/>
    </location>
</feature>
<feature type="compositionally biased region" description="Basic and acidic residues" evidence="1">
    <location>
        <begin position="237"/>
        <end position="255"/>
    </location>
</feature>
<evidence type="ECO:0000256" key="1">
    <source>
        <dbReference type="SAM" id="MobiDB-lite"/>
    </source>
</evidence>
<reference evidence="3" key="1">
    <citation type="submission" date="2023-08" db="EMBL/GenBank/DDBJ databases">
        <authorList>
            <person name="Alioto T."/>
            <person name="Alioto T."/>
            <person name="Gomez Garrido J."/>
        </authorList>
    </citation>
    <scope>NUCLEOTIDE SEQUENCE</scope>
</reference>
<name>A0AAV1EML7_XYRNO</name>
<keyword evidence="2" id="KW-0472">Membrane</keyword>
<keyword evidence="4" id="KW-1185">Reference proteome</keyword>
<accession>A0AAV1EML7</accession>
<proteinExistence type="predicted"/>
<feature type="transmembrane region" description="Helical" evidence="2">
    <location>
        <begin position="13"/>
        <end position="38"/>
    </location>
</feature>
<evidence type="ECO:0000256" key="2">
    <source>
        <dbReference type="SAM" id="Phobius"/>
    </source>
</evidence>
<dbReference type="Proteomes" id="UP001178508">
    <property type="component" value="Chromosome 1"/>
</dbReference>
<dbReference type="AlphaFoldDB" id="A0AAV1EML7"/>
<dbReference type="EMBL" id="OY660864">
    <property type="protein sequence ID" value="CAJ1049955.1"/>
    <property type="molecule type" value="Genomic_DNA"/>
</dbReference>
<evidence type="ECO:0000313" key="4">
    <source>
        <dbReference type="Proteomes" id="UP001178508"/>
    </source>
</evidence>
<protein>
    <submittedName>
        <fullName evidence="3">Uncharacterized protein si:ch73-204p21.2 isoform X1</fullName>
    </submittedName>
</protein>
<keyword evidence="2" id="KW-1133">Transmembrane helix</keyword>
<organism evidence="3 4">
    <name type="scientific">Xyrichtys novacula</name>
    <name type="common">Pearly razorfish</name>
    <name type="synonym">Hemipteronotus novacula</name>
    <dbReference type="NCBI Taxonomy" id="13765"/>
    <lineage>
        <taxon>Eukaryota</taxon>
        <taxon>Metazoa</taxon>
        <taxon>Chordata</taxon>
        <taxon>Craniata</taxon>
        <taxon>Vertebrata</taxon>
        <taxon>Euteleostomi</taxon>
        <taxon>Actinopterygii</taxon>
        <taxon>Neopterygii</taxon>
        <taxon>Teleostei</taxon>
        <taxon>Neoteleostei</taxon>
        <taxon>Acanthomorphata</taxon>
        <taxon>Eupercaria</taxon>
        <taxon>Labriformes</taxon>
        <taxon>Labridae</taxon>
        <taxon>Xyrichtys</taxon>
    </lineage>
</organism>